<dbReference type="Pfam" id="PF13302">
    <property type="entry name" value="Acetyltransf_3"/>
    <property type="match status" value="1"/>
</dbReference>
<keyword evidence="3" id="KW-1185">Reference proteome</keyword>
<dbReference type="EMBL" id="LT607750">
    <property type="protein sequence ID" value="SCG69345.1"/>
    <property type="molecule type" value="Genomic_DNA"/>
</dbReference>
<protein>
    <submittedName>
        <fullName evidence="2">Protein N-acetyltransferase, RimJ/RimL family</fullName>
    </submittedName>
</protein>
<name>A0A1C5JFK7_9ACTN</name>
<dbReference type="PANTHER" id="PTHR43792">
    <property type="entry name" value="GNAT FAMILY, PUTATIVE (AFU_ORTHOLOGUE AFUA_3G00765)-RELATED-RELATED"/>
    <property type="match status" value="1"/>
</dbReference>
<dbReference type="GO" id="GO:0016747">
    <property type="term" value="F:acyltransferase activity, transferring groups other than amino-acyl groups"/>
    <property type="evidence" value="ECO:0007669"/>
    <property type="project" value="InterPro"/>
</dbReference>
<sequence>MTVLTTDRLVLRDWTADPADLARIWDIYSRVEITRWLAASGLPLTDPAQAADRLRIWRERHADHGGRYGTWAIEVRDTGRVAGTLILKPLPGADGVTPTDDIEVGWHLHPDSWGHGYATEAARAVLAREFAAGTRQVYAVVAPGNDPSMAVCRRLGMTHLGQRTDWYAGEVLETFVLAAPATSSPADSGRR</sequence>
<dbReference type="AlphaFoldDB" id="A0A1C5JFK7"/>
<evidence type="ECO:0000313" key="3">
    <source>
        <dbReference type="Proteomes" id="UP000198217"/>
    </source>
</evidence>
<reference evidence="2 3" key="1">
    <citation type="submission" date="2016-06" db="EMBL/GenBank/DDBJ databases">
        <authorList>
            <person name="Kjaerup R.B."/>
            <person name="Dalgaard T.S."/>
            <person name="Juul-Madsen H.R."/>
        </authorList>
    </citation>
    <scope>NUCLEOTIDE SEQUENCE [LARGE SCALE GENOMIC DNA]</scope>
    <source>
        <strain evidence="2 3">DSM 43904</strain>
    </source>
</reference>
<dbReference type="InterPro" id="IPR016181">
    <property type="entry name" value="Acyl_CoA_acyltransferase"/>
</dbReference>
<gene>
    <name evidence="2" type="ORF">GA0070609_4405</name>
</gene>
<dbReference type="PANTHER" id="PTHR43792:SF1">
    <property type="entry name" value="N-ACETYLTRANSFERASE DOMAIN-CONTAINING PROTEIN"/>
    <property type="match status" value="1"/>
</dbReference>
<dbReference type="Gene3D" id="3.40.630.30">
    <property type="match status" value="1"/>
</dbReference>
<dbReference type="Proteomes" id="UP000198217">
    <property type="component" value="Chromosome I"/>
</dbReference>
<evidence type="ECO:0000259" key="1">
    <source>
        <dbReference type="PROSITE" id="PS51186"/>
    </source>
</evidence>
<evidence type="ECO:0000313" key="2">
    <source>
        <dbReference type="EMBL" id="SCG69345.1"/>
    </source>
</evidence>
<feature type="domain" description="N-acetyltransferase" evidence="1">
    <location>
        <begin position="9"/>
        <end position="182"/>
    </location>
</feature>
<dbReference type="InterPro" id="IPR051531">
    <property type="entry name" value="N-acetyltransferase"/>
</dbReference>
<organism evidence="2 3">
    <name type="scientific">Micromonospora echinaurantiaca</name>
    <dbReference type="NCBI Taxonomy" id="47857"/>
    <lineage>
        <taxon>Bacteria</taxon>
        <taxon>Bacillati</taxon>
        <taxon>Actinomycetota</taxon>
        <taxon>Actinomycetes</taxon>
        <taxon>Micromonosporales</taxon>
        <taxon>Micromonosporaceae</taxon>
        <taxon>Micromonospora</taxon>
    </lineage>
</organism>
<dbReference type="SUPFAM" id="SSF55729">
    <property type="entry name" value="Acyl-CoA N-acyltransferases (Nat)"/>
    <property type="match status" value="1"/>
</dbReference>
<dbReference type="RefSeq" id="WP_088995475.1">
    <property type="nucleotide sequence ID" value="NZ_LT607750.1"/>
</dbReference>
<dbReference type="PROSITE" id="PS51186">
    <property type="entry name" value="GNAT"/>
    <property type="match status" value="1"/>
</dbReference>
<accession>A0A1C5JFK7</accession>
<dbReference type="InterPro" id="IPR000182">
    <property type="entry name" value="GNAT_dom"/>
</dbReference>
<keyword evidence="2" id="KW-0808">Transferase</keyword>
<proteinExistence type="predicted"/>